<dbReference type="SUPFAM" id="SSF90123">
    <property type="entry name" value="ABC transporter transmembrane region"/>
    <property type="match status" value="1"/>
</dbReference>
<evidence type="ECO:0000256" key="5">
    <source>
        <dbReference type="ARBA" id="ARBA00022989"/>
    </source>
</evidence>
<name>A0ABV6KTB8_9BACI</name>
<dbReference type="PROSITE" id="PS50893">
    <property type="entry name" value="ABC_TRANSPORTER_2"/>
    <property type="match status" value="1"/>
</dbReference>
<evidence type="ECO:0000256" key="2">
    <source>
        <dbReference type="ARBA" id="ARBA00022692"/>
    </source>
</evidence>
<dbReference type="InterPro" id="IPR036640">
    <property type="entry name" value="ABC1_TM_sf"/>
</dbReference>
<dbReference type="PANTHER" id="PTHR24221">
    <property type="entry name" value="ATP-BINDING CASSETTE SUB-FAMILY B"/>
    <property type="match status" value="1"/>
</dbReference>
<sequence>MIMLRKLLHLFDMKEKKKLIVLLIMMIFAALFETLSISVIVPVVGIVTNPGLIAEQPVLMYIFNFLDLQSANSFIVISVVALILIFILKNVYLLLFHYLQNRMVLNQQVKMSSDLFRAYLTAPYSLHLNRNSAELLRNINNEVPRVFQGIILSAFQLLTEILVVSCILCLLFINAFRATLITSVLLSGGVLLFLKIYRKKTIELGKEQQFIIGELIKWVNQGLGASKEVKVTGKEAYFINSYKKYSQKSADNGVFMRMLDVFPRYFIETIIVVTILFTMLMFVSNGSDTSQLISTMALFAMSAFRLMPSISRILGLISTIRYSQPSLAVIYDDMVNINKITQPVKESYNFNININKEKYYKHSIELKSVSYSYPNQKSFLINNVTLSIPIGQAVAFIGESGAGKSTIVDIILGLYTPETGKVLVDHTSLEDQIEIWQSKIGYIPQNIYLSDDTIRRNIAFGLEEEDIDDIQVWRVLEQAQLKEFVEALPDKLNTHVGERGVRLSGGQRQRIGIARALYHDPEILFMDEATSALDNNTEKEIMKAIDNLKGEKTLIIIAHRLSTIENCDIVYKMSKGQIISVQRGLTQVAE</sequence>
<feature type="transmembrane region" description="Helical" evidence="7">
    <location>
        <begin position="265"/>
        <end position="283"/>
    </location>
</feature>
<dbReference type="Gene3D" id="1.20.1560.10">
    <property type="entry name" value="ABC transporter type 1, transmembrane domain"/>
    <property type="match status" value="1"/>
</dbReference>
<feature type="domain" description="ABC transmembrane type-1" evidence="9">
    <location>
        <begin position="20"/>
        <end position="320"/>
    </location>
</feature>
<dbReference type="PANTHER" id="PTHR24221:SF654">
    <property type="entry name" value="ATP-BINDING CASSETTE SUB-FAMILY B MEMBER 6"/>
    <property type="match status" value="1"/>
</dbReference>
<evidence type="ECO:0000313" key="11">
    <source>
        <dbReference type="Proteomes" id="UP001589738"/>
    </source>
</evidence>
<keyword evidence="5 7" id="KW-1133">Transmembrane helix</keyword>
<dbReference type="Pfam" id="PF00005">
    <property type="entry name" value="ABC_tran"/>
    <property type="match status" value="1"/>
</dbReference>
<dbReference type="Proteomes" id="UP001589738">
    <property type="component" value="Unassembled WGS sequence"/>
</dbReference>
<dbReference type="PROSITE" id="PS00211">
    <property type="entry name" value="ABC_TRANSPORTER_1"/>
    <property type="match status" value="1"/>
</dbReference>
<dbReference type="Pfam" id="PF00664">
    <property type="entry name" value="ABC_membrane"/>
    <property type="match status" value="1"/>
</dbReference>
<evidence type="ECO:0000259" key="9">
    <source>
        <dbReference type="PROSITE" id="PS50929"/>
    </source>
</evidence>
<evidence type="ECO:0000313" key="10">
    <source>
        <dbReference type="EMBL" id="MFC0476125.1"/>
    </source>
</evidence>
<feature type="transmembrane region" description="Helical" evidence="7">
    <location>
        <begin position="73"/>
        <end position="95"/>
    </location>
</feature>
<keyword evidence="3" id="KW-0547">Nucleotide-binding</keyword>
<dbReference type="PROSITE" id="PS50929">
    <property type="entry name" value="ABC_TM1F"/>
    <property type="match status" value="1"/>
</dbReference>
<dbReference type="InterPro" id="IPR003593">
    <property type="entry name" value="AAA+_ATPase"/>
</dbReference>
<accession>A0ABV6KTB8</accession>
<feature type="domain" description="ABC transporter" evidence="8">
    <location>
        <begin position="364"/>
        <end position="588"/>
    </location>
</feature>
<keyword evidence="6 7" id="KW-0472">Membrane</keyword>
<proteinExistence type="predicted"/>
<gene>
    <name evidence="10" type="ORF">ACFFHF_12860</name>
</gene>
<reference evidence="10 11" key="1">
    <citation type="submission" date="2024-09" db="EMBL/GenBank/DDBJ databases">
        <authorList>
            <person name="Sun Q."/>
            <person name="Mori K."/>
        </authorList>
    </citation>
    <scope>NUCLEOTIDE SEQUENCE [LARGE SCALE GENOMIC DNA]</scope>
    <source>
        <strain evidence="10 11">CGMCC 1.9126</strain>
    </source>
</reference>
<evidence type="ECO:0000259" key="8">
    <source>
        <dbReference type="PROSITE" id="PS50893"/>
    </source>
</evidence>
<organism evidence="10 11">
    <name type="scientific">Robertmurraya beringensis</name>
    <dbReference type="NCBI Taxonomy" id="641660"/>
    <lineage>
        <taxon>Bacteria</taxon>
        <taxon>Bacillati</taxon>
        <taxon>Bacillota</taxon>
        <taxon>Bacilli</taxon>
        <taxon>Bacillales</taxon>
        <taxon>Bacillaceae</taxon>
        <taxon>Robertmurraya</taxon>
    </lineage>
</organism>
<feature type="transmembrane region" description="Helical" evidence="7">
    <location>
        <begin position="179"/>
        <end position="197"/>
    </location>
</feature>
<dbReference type="Gene3D" id="3.40.50.300">
    <property type="entry name" value="P-loop containing nucleotide triphosphate hydrolases"/>
    <property type="match status" value="1"/>
</dbReference>
<dbReference type="GO" id="GO:0005524">
    <property type="term" value="F:ATP binding"/>
    <property type="evidence" value="ECO:0007669"/>
    <property type="project" value="UniProtKB-KW"/>
</dbReference>
<dbReference type="InterPro" id="IPR039421">
    <property type="entry name" value="Type_1_exporter"/>
</dbReference>
<evidence type="ECO:0000256" key="6">
    <source>
        <dbReference type="ARBA" id="ARBA00023136"/>
    </source>
</evidence>
<evidence type="ECO:0000256" key="1">
    <source>
        <dbReference type="ARBA" id="ARBA00004651"/>
    </source>
</evidence>
<dbReference type="SUPFAM" id="SSF52540">
    <property type="entry name" value="P-loop containing nucleoside triphosphate hydrolases"/>
    <property type="match status" value="1"/>
</dbReference>
<keyword evidence="11" id="KW-1185">Reference proteome</keyword>
<dbReference type="InterPro" id="IPR027417">
    <property type="entry name" value="P-loop_NTPase"/>
</dbReference>
<evidence type="ECO:0000256" key="4">
    <source>
        <dbReference type="ARBA" id="ARBA00022840"/>
    </source>
</evidence>
<dbReference type="InterPro" id="IPR011527">
    <property type="entry name" value="ABC1_TM_dom"/>
</dbReference>
<keyword evidence="4 10" id="KW-0067">ATP-binding</keyword>
<dbReference type="InterPro" id="IPR017871">
    <property type="entry name" value="ABC_transporter-like_CS"/>
</dbReference>
<comment type="subcellular location">
    <subcellularLocation>
        <location evidence="1">Cell membrane</location>
        <topology evidence="1">Multi-pass membrane protein</topology>
    </subcellularLocation>
</comment>
<protein>
    <submittedName>
        <fullName evidence="10">ABC transporter ATP-binding protein</fullName>
    </submittedName>
</protein>
<evidence type="ECO:0000256" key="3">
    <source>
        <dbReference type="ARBA" id="ARBA00022741"/>
    </source>
</evidence>
<feature type="transmembrane region" description="Helical" evidence="7">
    <location>
        <begin position="146"/>
        <end position="173"/>
    </location>
</feature>
<evidence type="ECO:0000256" key="7">
    <source>
        <dbReference type="SAM" id="Phobius"/>
    </source>
</evidence>
<dbReference type="EMBL" id="JBHLUU010000091">
    <property type="protein sequence ID" value="MFC0476125.1"/>
    <property type="molecule type" value="Genomic_DNA"/>
</dbReference>
<dbReference type="InterPro" id="IPR003439">
    <property type="entry name" value="ABC_transporter-like_ATP-bd"/>
</dbReference>
<keyword evidence="2 7" id="KW-0812">Transmembrane</keyword>
<comment type="caution">
    <text evidence="10">The sequence shown here is derived from an EMBL/GenBank/DDBJ whole genome shotgun (WGS) entry which is preliminary data.</text>
</comment>
<feature type="transmembrane region" description="Helical" evidence="7">
    <location>
        <begin position="20"/>
        <end position="53"/>
    </location>
</feature>
<dbReference type="RefSeq" id="WP_377058329.1">
    <property type="nucleotide sequence ID" value="NZ_JBHLUU010000091.1"/>
</dbReference>
<dbReference type="SMART" id="SM00382">
    <property type="entry name" value="AAA"/>
    <property type="match status" value="1"/>
</dbReference>